<dbReference type="SUPFAM" id="SSF53335">
    <property type="entry name" value="S-adenosyl-L-methionine-dependent methyltransferases"/>
    <property type="match status" value="1"/>
</dbReference>
<dbReference type="InterPro" id="IPR050362">
    <property type="entry name" value="Cation-dep_OMT"/>
</dbReference>
<name>A0A6C0GGU4_9BACT</name>
<organism evidence="4 5">
    <name type="scientific">Rhodocytophaga rosea</name>
    <dbReference type="NCBI Taxonomy" id="2704465"/>
    <lineage>
        <taxon>Bacteria</taxon>
        <taxon>Pseudomonadati</taxon>
        <taxon>Bacteroidota</taxon>
        <taxon>Cytophagia</taxon>
        <taxon>Cytophagales</taxon>
        <taxon>Rhodocytophagaceae</taxon>
        <taxon>Rhodocytophaga</taxon>
    </lineage>
</organism>
<evidence type="ECO:0000256" key="2">
    <source>
        <dbReference type="ARBA" id="ARBA00022679"/>
    </source>
</evidence>
<protein>
    <submittedName>
        <fullName evidence="4">O-methyltransferase</fullName>
    </submittedName>
</protein>
<dbReference type="CDD" id="cd02440">
    <property type="entry name" value="AdoMet_MTases"/>
    <property type="match status" value="1"/>
</dbReference>
<dbReference type="Proteomes" id="UP000480178">
    <property type="component" value="Chromosome"/>
</dbReference>
<evidence type="ECO:0000256" key="1">
    <source>
        <dbReference type="ARBA" id="ARBA00022603"/>
    </source>
</evidence>
<evidence type="ECO:0000313" key="4">
    <source>
        <dbReference type="EMBL" id="QHT67044.1"/>
    </source>
</evidence>
<dbReference type="InterPro" id="IPR002935">
    <property type="entry name" value="SAM_O-MeTrfase"/>
</dbReference>
<dbReference type="PANTHER" id="PTHR10509:SF14">
    <property type="entry name" value="CAFFEOYL-COA O-METHYLTRANSFERASE 3-RELATED"/>
    <property type="match status" value="1"/>
</dbReference>
<keyword evidence="3" id="KW-0949">S-adenosyl-L-methionine</keyword>
<gene>
    <name evidence="4" type="ORF">GXP67_10495</name>
</gene>
<dbReference type="GO" id="GO:0032259">
    <property type="term" value="P:methylation"/>
    <property type="evidence" value="ECO:0007669"/>
    <property type="project" value="UniProtKB-KW"/>
</dbReference>
<proteinExistence type="predicted"/>
<dbReference type="KEGG" id="rhoz:GXP67_10495"/>
<keyword evidence="2 4" id="KW-0808">Transferase</keyword>
<accession>A0A6C0GGU4</accession>
<dbReference type="GO" id="GO:0008171">
    <property type="term" value="F:O-methyltransferase activity"/>
    <property type="evidence" value="ECO:0007669"/>
    <property type="project" value="InterPro"/>
</dbReference>
<dbReference type="AlphaFoldDB" id="A0A6C0GGU4"/>
<dbReference type="GO" id="GO:0008757">
    <property type="term" value="F:S-adenosylmethionine-dependent methyltransferase activity"/>
    <property type="evidence" value="ECO:0007669"/>
    <property type="project" value="TreeGrafter"/>
</dbReference>
<dbReference type="RefSeq" id="WP_162443088.1">
    <property type="nucleotide sequence ID" value="NZ_CP048222.1"/>
</dbReference>
<dbReference type="InterPro" id="IPR029063">
    <property type="entry name" value="SAM-dependent_MTases_sf"/>
</dbReference>
<keyword evidence="5" id="KW-1185">Reference proteome</keyword>
<dbReference type="EMBL" id="CP048222">
    <property type="protein sequence ID" value="QHT67044.1"/>
    <property type="molecule type" value="Genomic_DNA"/>
</dbReference>
<sequence>MEFLSAALNQYVEEHTSSEPPVLQELNRDTHAHVLKPRMLSGHLQGRLLSLFSHMMRPMNVLEIGTYTGYSALCLAEGLQEGGKVYTIDINEELESRVRQYFAKAGATHQIEYRIGNALDIIPSLDIMFDMVFIDADKINYQRYYDMVLNKIRPGGIIIADNVLWSGKVVADTIKKGDAETYAILAFNAAVQQDERVENILLPVRDGLMIVRKK</sequence>
<evidence type="ECO:0000313" key="5">
    <source>
        <dbReference type="Proteomes" id="UP000480178"/>
    </source>
</evidence>
<dbReference type="Pfam" id="PF01596">
    <property type="entry name" value="Methyltransf_3"/>
    <property type="match status" value="1"/>
</dbReference>
<dbReference type="PROSITE" id="PS51682">
    <property type="entry name" value="SAM_OMT_I"/>
    <property type="match status" value="1"/>
</dbReference>
<dbReference type="Gene3D" id="3.40.50.150">
    <property type="entry name" value="Vaccinia Virus protein VP39"/>
    <property type="match status" value="1"/>
</dbReference>
<reference evidence="4 5" key="1">
    <citation type="submission" date="2020-01" db="EMBL/GenBank/DDBJ databases">
        <authorList>
            <person name="Kim M.K."/>
        </authorList>
    </citation>
    <scope>NUCLEOTIDE SEQUENCE [LARGE SCALE GENOMIC DNA]</scope>
    <source>
        <strain evidence="4 5">172606-1</strain>
    </source>
</reference>
<keyword evidence="1 4" id="KW-0489">Methyltransferase</keyword>
<evidence type="ECO:0000256" key="3">
    <source>
        <dbReference type="ARBA" id="ARBA00022691"/>
    </source>
</evidence>
<dbReference type="PANTHER" id="PTHR10509">
    <property type="entry name" value="O-METHYLTRANSFERASE-RELATED"/>
    <property type="match status" value="1"/>
</dbReference>